<dbReference type="NCBIfam" id="TIGR02532">
    <property type="entry name" value="IV_pilin_GFxxxE"/>
    <property type="match status" value="1"/>
</dbReference>
<dbReference type="KEGG" id="dak:DaAHT2_2281"/>
<evidence type="ECO:0000313" key="3">
    <source>
        <dbReference type="Proteomes" id="UP000001508"/>
    </source>
</evidence>
<keyword evidence="3" id="KW-1185">Reference proteome</keyword>
<organism evidence="2 3">
    <name type="scientific">Desulfurivibrio alkaliphilus (strain DSM 19089 / UNIQEM U267 / AHT2)</name>
    <dbReference type="NCBI Taxonomy" id="589865"/>
    <lineage>
        <taxon>Bacteria</taxon>
        <taxon>Pseudomonadati</taxon>
        <taxon>Thermodesulfobacteriota</taxon>
        <taxon>Desulfobulbia</taxon>
        <taxon>Desulfobulbales</taxon>
        <taxon>Desulfobulbaceae</taxon>
        <taxon>Desulfurivibrio</taxon>
    </lineage>
</organism>
<dbReference type="SUPFAM" id="SSF54523">
    <property type="entry name" value="Pili subunits"/>
    <property type="match status" value="1"/>
</dbReference>
<reference evidence="3" key="1">
    <citation type="submission" date="2010-02" db="EMBL/GenBank/DDBJ databases">
        <title>Complete sequence of Desulfurivibrio alkaliphilus AHT2.</title>
        <authorList>
            <consortium name="US DOE Joint Genome Institute"/>
            <person name="Pitluck S."/>
            <person name="Chertkov O."/>
            <person name="Detter J.C."/>
            <person name="Han C."/>
            <person name="Tapia R."/>
            <person name="Larimer F."/>
            <person name="Land M."/>
            <person name="Hauser L."/>
            <person name="Kyrpides N."/>
            <person name="Mikhailova N."/>
            <person name="Sorokin D.Y."/>
            <person name="Muyzer G."/>
            <person name="Woyke T."/>
        </authorList>
    </citation>
    <scope>NUCLEOTIDE SEQUENCE [LARGE SCALE GENOMIC DNA]</scope>
    <source>
        <strain evidence="3">DSM 19089 / UNIQEM U267 / AHT2</strain>
    </source>
</reference>
<gene>
    <name evidence="2" type="ordered locus">DaAHT2_2281</name>
</gene>
<dbReference type="EMBL" id="CP001940">
    <property type="protein sequence ID" value="ADH86946.1"/>
    <property type="molecule type" value="Genomic_DNA"/>
</dbReference>
<dbReference type="InterPro" id="IPR045584">
    <property type="entry name" value="Pilin-like"/>
</dbReference>
<dbReference type="HOGENOM" id="CLU_100921_0_0_7"/>
<name>D6Z6V9_DESAT</name>
<feature type="transmembrane region" description="Helical" evidence="1">
    <location>
        <begin position="12"/>
        <end position="35"/>
    </location>
</feature>
<dbReference type="STRING" id="589865.DaAHT2_2281"/>
<evidence type="ECO:0000256" key="1">
    <source>
        <dbReference type="SAM" id="Phobius"/>
    </source>
</evidence>
<dbReference type="eggNOG" id="COG4966">
    <property type="taxonomic scope" value="Bacteria"/>
</dbReference>
<evidence type="ECO:0000313" key="2">
    <source>
        <dbReference type="EMBL" id="ADH86946.1"/>
    </source>
</evidence>
<dbReference type="RefSeq" id="WP_013164460.1">
    <property type="nucleotide sequence ID" value="NC_014216.1"/>
</dbReference>
<dbReference type="AlphaFoldDB" id="D6Z6V9"/>
<keyword evidence="1" id="KW-0472">Membrane</keyword>
<keyword evidence="1" id="KW-1133">Transmembrane helix</keyword>
<dbReference type="OrthoDB" id="5405832at2"/>
<dbReference type="InParanoid" id="D6Z6V9"/>
<dbReference type="InterPro" id="IPR012902">
    <property type="entry name" value="N_methyl_site"/>
</dbReference>
<dbReference type="Proteomes" id="UP000001508">
    <property type="component" value="Chromosome"/>
</dbReference>
<sequence>MNHGNRCRQQGFTLVEVLIALALGGVVMAAVLISFRGQHATYIAQDHTVEMQQNIRVAMDMVSRDIRSAGFPGPGQAQQGLGFSVSNSTSRLVFSRVGDDGQVECIMYDQYDSASAQVPVLGRVRSNVAWSAGDCNLASLHAGKRPLAENIEEAEFLYLLTDGTATTEPDANDLDNIRAVVVSLLARAGQPDPRFNPGGNDIEYISAGGTVWSRDDNVRRRLLTQTIHGRNLGL</sequence>
<keyword evidence="1" id="KW-0812">Transmembrane</keyword>
<accession>D6Z6V9</accession>
<protein>
    <submittedName>
        <fullName evidence="2">Tfp pilus assembly protein PilW-like protein</fullName>
    </submittedName>
</protein>
<dbReference type="PROSITE" id="PS00409">
    <property type="entry name" value="PROKAR_NTER_METHYL"/>
    <property type="match status" value="1"/>
</dbReference>
<proteinExistence type="predicted"/>
<dbReference type="Pfam" id="PF07963">
    <property type="entry name" value="N_methyl"/>
    <property type="match status" value="1"/>
</dbReference>